<feature type="chain" id="PRO_5027937876" evidence="14">
    <location>
        <begin position="30"/>
        <end position="986"/>
    </location>
</feature>
<feature type="compositionally biased region" description="Polar residues" evidence="12">
    <location>
        <begin position="760"/>
        <end position="779"/>
    </location>
</feature>
<dbReference type="GO" id="GO:0005886">
    <property type="term" value="C:plasma membrane"/>
    <property type="evidence" value="ECO:0007669"/>
    <property type="project" value="UniProtKB-SubCell"/>
</dbReference>
<organism evidence="16 17">
    <name type="scientific">Clupea harengus</name>
    <name type="common">Atlantic herring</name>
    <dbReference type="NCBI Taxonomy" id="7950"/>
    <lineage>
        <taxon>Eukaryota</taxon>
        <taxon>Metazoa</taxon>
        <taxon>Chordata</taxon>
        <taxon>Craniata</taxon>
        <taxon>Vertebrata</taxon>
        <taxon>Euteleostomi</taxon>
        <taxon>Actinopterygii</taxon>
        <taxon>Neopterygii</taxon>
        <taxon>Teleostei</taxon>
        <taxon>Clupei</taxon>
        <taxon>Clupeiformes</taxon>
        <taxon>Clupeoidei</taxon>
        <taxon>Clupeidae</taxon>
        <taxon>Clupea</taxon>
    </lineage>
</organism>
<dbReference type="Pfam" id="PF08266">
    <property type="entry name" value="Cadherin_2"/>
    <property type="match status" value="1"/>
</dbReference>
<keyword evidence="7" id="KW-0130">Cell adhesion</keyword>
<protein>
    <submittedName>
        <fullName evidence="17">Protocadherin-8-like</fullName>
    </submittedName>
</protein>
<keyword evidence="3 13" id="KW-0812">Transmembrane</keyword>
<evidence type="ECO:0000256" key="12">
    <source>
        <dbReference type="SAM" id="MobiDB-lite"/>
    </source>
</evidence>
<accession>A0A6P3WE26</accession>
<dbReference type="KEGG" id="char:105911939"/>
<dbReference type="GO" id="GO:0007156">
    <property type="term" value="P:homophilic cell adhesion via plasma membrane adhesion molecules"/>
    <property type="evidence" value="ECO:0007669"/>
    <property type="project" value="InterPro"/>
</dbReference>
<proteinExistence type="predicted"/>
<evidence type="ECO:0000256" key="10">
    <source>
        <dbReference type="ARBA" id="ARBA00023180"/>
    </source>
</evidence>
<evidence type="ECO:0000256" key="8">
    <source>
        <dbReference type="ARBA" id="ARBA00022989"/>
    </source>
</evidence>
<evidence type="ECO:0000259" key="15">
    <source>
        <dbReference type="PROSITE" id="PS50268"/>
    </source>
</evidence>
<dbReference type="OrthoDB" id="6252479at2759"/>
<feature type="region of interest" description="Disordered" evidence="12">
    <location>
        <begin position="821"/>
        <end position="852"/>
    </location>
</feature>
<dbReference type="Pfam" id="PF00028">
    <property type="entry name" value="Cadherin"/>
    <property type="match status" value="5"/>
</dbReference>
<dbReference type="FunFam" id="2.60.40.60:FF:000003">
    <property type="entry name" value="Protocadherin alpha 2"/>
    <property type="match status" value="1"/>
</dbReference>
<evidence type="ECO:0000256" key="11">
    <source>
        <dbReference type="PROSITE-ProRule" id="PRU00043"/>
    </source>
</evidence>
<dbReference type="FunFam" id="2.60.40.60:FF:000007">
    <property type="entry name" value="Protocadherin alpha 2"/>
    <property type="match status" value="1"/>
</dbReference>
<dbReference type="PANTHER" id="PTHR24028">
    <property type="entry name" value="CADHERIN-87A"/>
    <property type="match status" value="1"/>
</dbReference>
<feature type="signal peptide" evidence="14">
    <location>
        <begin position="1"/>
        <end position="29"/>
    </location>
</feature>
<feature type="transmembrane region" description="Helical" evidence="13">
    <location>
        <begin position="701"/>
        <end position="723"/>
    </location>
</feature>
<name>A0A6P3WE26_CLUHA</name>
<dbReference type="GO" id="GO:0009653">
    <property type="term" value="P:anatomical structure morphogenesis"/>
    <property type="evidence" value="ECO:0007669"/>
    <property type="project" value="UniProtKB-ARBA"/>
</dbReference>
<keyword evidence="6 11" id="KW-0106">Calcium</keyword>
<dbReference type="PANTHER" id="PTHR24028:SF244">
    <property type="entry name" value="PARAXIAL PROTOCADHERIN"/>
    <property type="match status" value="1"/>
</dbReference>
<evidence type="ECO:0000256" key="4">
    <source>
        <dbReference type="ARBA" id="ARBA00022729"/>
    </source>
</evidence>
<evidence type="ECO:0000256" key="5">
    <source>
        <dbReference type="ARBA" id="ARBA00022737"/>
    </source>
</evidence>
<dbReference type="FunFam" id="2.60.40.60:FF:000001">
    <property type="entry name" value="Protocadherin alpha 2"/>
    <property type="match status" value="1"/>
</dbReference>
<feature type="domain" description="Cadherin" evidence="15">
    <location>
        <begin position="365"/>
        <end position="461"/>
    </location>
</feature>
<feature type="domain" description="Cadherin" evidence="15">
    <location>
        <begin position="35"/>
        <end position="133"/>
    </location>
</feature>
<dbReference type="GeneID" id="105911939"/>
<feature type="domain" description="Cadherin" evidence="15">
    <location>
        <begin position="462"/>
        <end position="572"/>
    </location>
</feature>
<evidence type="ECO:0000256" key="3">
    <source>
        <dbReference type="ARBA" id="ARBA00022692"/>
    </source>
</evidence>
<evidence type="ECO:0000256" key="9">
    <source>
        <dbReference type="ARBA" id="ARBA00023136"/>
    </source>
</evidence>
<dbReference type="InterPro" id="IPR015919">
    <property type="entry name" value="Cadherin-like_sf"/>
</dbReference>
<feature type="domain" description="Cadherin" evidence="15">
    <location>
        <begin position="134"/>
        <end position="242"/>
    </location>
</feature>
<dbReference type="InterPro" id="IPR002126">
    <property type="entry name" value="Cadherin-like_dom"/>
</dbReference>
<evidence type="ECO:0000256" key="13">
    <source>
        <dbReference type="SAM" id="Phobius"/>
    </source>
</evidence>
<feature type="domain" description="Cadherin" evidence="15">
    <location>
        <begin position="243"/>
        <end position="350"/>
    </location>
</feature>
<keyword evidence="16" id="KW-1185">Reference proteome</keyword>
<feature type="region of interest" description="Disordered" evidence="12">
    <location>
        <begin position="729"/>
        <end position="797"/>
    </location>
</feature>
<feature type="compositionally biased region" description="Polar residues" evidence="12">
    <location>
        <begin position="821"/>
        <end position="834"/>
    </location>
</feature>
<keyword evidence="10" id="KW-0325">Glycoprotein</keyword>
<keyword evidence="2" id="KW-1003">Cell membrane</keyword>
<dbReference type="PROSITE" id="PS00232">
    <property type="entry name" value="CADHERIN_1"/>
    <property type="match status" value="3"/>
</dbReference>
<dbReference type="RefSeq" id="XP_012696301.2">
    <property type="nucleotide sequence ID" value="XM_012840847.3"/>
</dbReference>
<dbReference type="InterPro" id="IPR013164">
    <property type="entry name" value="Cadherin_N"/>
</dbReference>
<feature type="compositionally biased region" description="Basic and acidic residues" evidence="12">
    <location>
        <begin position="729"/>
        <end position="738"/>
    </location>
</feature>
<dbReference type="PROSITE" id="PS50268">
    <property type="entry name" value="CADHERIN_2"/>
    <property type="match status" value="6"/>
</dbReference>
<keyword evidence="9 13" id="KW-0472">Membrane</keyword>
<evidence type="ECO:0000256" key="7">
    <source>
        <dbReference type="ARBA" id="ARBA00022889"/>
    </source>
</evidence>
<keyword evidence="4 14" id="KW-0732">Signal</keyword>
<sequence length="986" mass="108574">MNNRVKETMIVRVSFVLLLALCAVGGTTTKYYSYEEDAPGTFIGNLSDDLKIDRAEDPNTSFRFMQETNSTLIHMRATDGLLTVGDRIDRESLCQRSPRCLVTFDVVVFFKEKFLLIHVEIHVRDINDHSPEFQRNTTDLEISENVLVGSRFPLDAAVDPDVGNNYIQTYELLHNSHFGIEVRNREDGTKYPELILIKALDREVEENYTLEVIASDGGSPPKSGSMSVNVKVLDFNDNSPVFEHDTLKVEFPEDAPVGFLLLKVHASDPDQGLNGEVRYDFAEGSQEEVKGTFQIDPITGAVTLKSPVDFETKRSYELNIQAYDMGLNSIPSTCKVVIEVLDVNDNPPEINIKPMTSMSDGVAYITEAAAVESFVALISTSDRDSGENGYVRVSLNGHEHFKLQQAYGNSLMVVTTTTLDREKINEYNLTFEAEDMGSPPFKTLKQYTVRVRDENDNPPTFSKSVYEISVMENKASGAYIATVVARDPDAGENGKVTYKLIDGETPGGAPLSSFVSIDPLSGSLHTVRAFNYESVKQIDVPIEATDSGSPQMSSTTVVRIKVLDQNDNAPFILYPVLLNDSADVPLPYNAPAGYLALRVKARDSDEGMNGELTYRLVEDKQQLFSISKLGGELVLKYGLSFTLGDVLVVKIAVTDSGRSPLSCIATVRFEVTDMAINEEPILVLLQSHEDSEGPEAVDTSLIIIILLGVGCALLLVAIVTVALSRRCGQRDRSPDSKKGSTGGLIRRMPLPGHSIDSGESDTYMSTQSSTVNEQLSSVSTHDDSYDEQHSTDSNNRVFRPLLGKSHFESVAVWQGDKFTSQISGIGSTDQTSVKDSGKGDSDSNDSDSDISGEAARKVPCNIQPQANNSFYTGPVERLGQPYEIPTYSSSSLMANGGYTIAFSRASAYGPMHVDPQAPYWRERGYHTRLPKVALPGQRPAPLCHRTGTLPTHLSHHRYDYHAQLDQQFPYTPRELAEVVVQPQTSF</sequence>
<comment type="subcellular location">
    <subcellularLocation>
        <location evidence="1">Cell membrane</location>
        <topology evidence="1">Single-pass type I membrane protein</topology>
    </subcellularLocation>
</comment>
<dbReference type="AlphaFoldDB" id="A0A6P3WE26"/>
<evidence type="ECO:0000256" key="6">
    <source>
        <dbReference type="ARBA" id="ARBA00022837"/>
    </source>
</evidence>
<dbReference type="FunFam" id="2.60.40.60:FF:000002">
    <property type="entry name" value="Protocadherin alpha 2"/>
    <property type="match status" value="1"/>
</dbReference>
<evidence type="ECO:0000256" key="14">
    <source>
        <dbReference type="SAM" id="SignalP"/>
    </source>
</evidence>
<dbReference type="GO" id="GO:0005509">
    <property type="term" value="F:calcium ion binding"/>
    <property type="evidence" value="ECO:0007669"/>
    <property type="project" value="UniProtKB-UniRule"/>
</dbReference>
<evidence type="ECO:0000313" key="17">
    <source>
        <dbReference type="RefSeq" id="XP_012696301.2"/>
    </source>
</evidence>
<dbReference type="Gene3D" id="2.60.40.60">
    <property type="entry name" value="Cadherins"/>
    <property type="match status" value="6"/>
</dbReference>
<dbReference type="CDD" id="cd11304">
    <property type="entry name" value="Cadherin_repeat"/>
    <property type="match status" value="6"/>
</dbReference>
<evidence type="ECO:0000256" key="1">
    <source>
        <dbReference type="ARBA" id="ARBA00004251"/>
    </source>
</evidence>
<dbReference type="InterPro" id="IPR020894">
    <property type="entry name" value="Cadherin_CS"/>
</dbReference>
<keyword evidence="5" id="KW-0677">Repeat</keyword>
<dbReference type="SMART" id="SM00112">
    <property type="entry name" value="CA"/>
    <property type="match status" value="6"/>
</dbReference>
<dbReference type="Proteomes" id="UP000515152">
    <property type="component" value="Chromosome 21"/>
</dbReference>
<keyword evidence="8 13" id="KW-1133">Transmembrane helix</keyword>
<dbReference type="SUPFAM" id="SSF49313">
    <property type="entry name" value="Cadherin-like"/>
    <property type="match status" value="5"/>
</dbReference>
<evidence type="ECO:0000313" key="16">
    <source>
        <dbReference type="Proteomes" id="UP000515152"/>
    </source>
</evidence>
<dbReference type="InterPro" id="IPR050174">
    <property type="entry name" value="Protocadherin/Cadherin-CA"/>
</dbReference>
<dbReference type="PRINTS" id="PR00205">
    <property type="entry name" value="CADHERIN"/>
</dbReference>
<feature type="compositionally biased region" description="Basic and acidic residues" evidence="12">
    <location>
        <begin position="780"/>
        <end position="790"/>
    </location>
</feature>
<gene>
    <name evidence="17" type="primary">LOC105911939</name>
</gene>
<reference evidence="17" key="1">
    <citation type="submission" date="2025-08" db="UniProtKB">
        <authorList>
            <consortium name="RefSeq"/>
        </authorList>
    </citation>
    <scope>IDENTIFICATION</scope>
</reference>
<feature type="domain" description="Cadherin" evidence="15">
    <location>
        <begin position="578"/>
        <end position="682"/>
    </location>
</feature>
<evidence type="ECO:0000256" key="2">
    <source>
        <dbReference type="ARBA" id="ARBA00022475"/>
    </source>
</evidence>